<reference evidence="3 4" key="1">
    <citation type="journal article" date="2023" name="Int. J. Syst. Evol. Microbiol.">
        <title>Winogradskyella bathintestinalis sp. nov., isolated from the intestine of the deep-sea loosejaw dragonfish, Malacosteus niger.</title>
        <authorList>
            <person name="Uniacke-Lowe S."/>
            <person name="Johnson C.N."/>
            <person name="Stanton C."/>
            <person name="Hill C."/>
            <person name="Ross P."/>
        </authorList>
    </citation>
    <scope>NUCLEOTIDE SEQUENCE [LARGE SCALE GENOMIC DNA]</scope>
    <source>
        <strain evidence="3 4">APC 3343</strain>
    </source>
</reference>
<sequence length="313" mass="35319">MIKKRKTKIIKIIFPILLFLGALFIHFVFPRFITQKRGSMQGVMKKPKIDSVFFTKNEKATFKRKKLCITSFDNLKLTALLTYSNLDHAKATVILLHGTGANKSRFLGVSEFLANNGFNSVALDIRAFGESDGKFLTFGVKEKKDVKKLIDILIKNENLNNIGVWGHSVGGAIALQAMGIDNRIKFGITESIYTDLKSNFHDYFERHTTLNFTWLTNYLVNRAGKIGDFNPDDASPIKYSERITQPVLIVHGGKDVAMDVQFGKTVFAKIKSRDKQFVLLDSAGHSNIWTVGGDKYFNTVLEFIKKQSYSSDN</sequence>
<name>A0ABT7ZUG8_9FLAO</name>
<proteinExistence type="predicted"/>
<dbReference type="PANTHER" id="PTHR43358:SF4">
    <property type="entry name" value="ALPHA_BETA HYDROLASE FOLD-1 DOMAIN-CONTAINING PROTEIN"/>
    <property type="match status" value="1"/>
</dbReference>
<dbReference type="SUPFAM" id="SSF53474">
    <property type="entry name" value="alpha/beta-Hydrolases"/>
    <property type="match status" value="1"/>
</dbReference>
<dbReference type="InterPro" id="IPR029058">
    <property type="entry name" value="AB_hydrolase_fold"/>
</dbReference>
<dbReference type="RefSeq" id="WP_290206063.1">
    <property type="nucleotide sequence ID" value="NZ_JASDDK010000002.1"/>
</dbReference>
<accession>A0ABT7ZUG8</accession>
<keyword evidence="1" id="KW-0812">Transmembrane</keyword>
<organism evidence="3 4">
    <name type="scientific">Winogradskyella bathintestinalis</name>
    <dbReference type="NCBI Taxonomy" id="3035208"/>
    <lineage>
        <taxon>Bacteria</taxon>
        <taxon>Pseudomonadati</taxon>
        <taxon>Bacteroidota</taxon>
        <taxon>Flavobacteriia</taxon>
        <taxon>Flavobacteriales</taxon>
        <taxon>Flavobacteriaceae</taxon>
        <taxon>Winogradskyella</taxon>
    </lineage>
</organism>
<keyword evidence="1" id="KW-1133">Transmembrane helix</keyword>
<dbReference type="InterPro" id="IPR052920">
    <property type="entry name" value="DNA-binding_regulatory"/>
</dbReference>
<dbReference type="InterPro" id="IPR022742">
    <property type="entry name" value="Hydrolase_4"/>
</dbReference>
<keyword evidence="4" id="KW-1185">Reference proteome</keyword>
<keyword evidence="1" id="KW-0472">Membrane</keyword>
<evidence type="ECO:0000256" key="1">
    <source>
        <dbReference type="SAM" id="Phobius"/>
    </source>
</evidence>
<evidence type="ECO:0000259" key="2">
    <source>
        <dbReference type="Pfam" id="PF12146"/>
    </source>
</evidence>
<comment type="caution">
    <text evidence="3">The sequence shown here is derived from an EMBL/GenBank/DDBJ whole genome shotgun (WGS) entry which is preliminary data.</text>
</comment>
<keyword evidence="3" id="KW-0378">Hydrolase</keyword>
<evidence type="ECO:0000313" key="4">
    <source>
        <dbReference type="Proteomes" id="UP001231197"/>
    </source>
</evidence>
<dbReference type="Proteomes" id="UP001231197">
    <property type="component" value="Unassembled WGS sequence"/>
</dbReference>
<dbReference type="GO" id="GO:0016787">
    <property type="term" value="F:hydrolase activity"/>
    <property type="evidence" value="ECO:0007669"/>
    <property type="project" value="UniProtKB-KW"/>
</dbReference>
<feature type="transmembrane region" description="Helical" evidence="1">
    <location>
        <begin position="12"/>
        <end position="29"/>
    </location>
</feature>
<dbReference type="EMBL" id="JASDDK010000002">
    <property type="protein sequence ID" value="MDN3492368.1"/>
    <property type="molecule type" value="Genomic_DNA"/>
</dbReference>
<evidence type="ECO:0000313" key="3">
    <source>
        <dbReference type="EMBL" id="MDN3492368.1"/>
    </source>
</evidence>
<dbReference type="Pfam" id="PF12146">
    <property type="entry name" value="Hydrolase_4"/>
    <property type="match status" value="1"/>
</dbReference>
<protein>
    <submittedName>
        <fullName evidence="3">Alpha/beta fold hydrolase</fullName>
    </submittedName>
</protein>
<dbReference type="PANTHER" id="PTHR43358">
    <property type="entry name" value="ALPHA/BETA-HYDROLASE"/>
    <property type="match status" value="1"/>
</dbReference>
<dbReference type="Gene3D" id="3.40.50.1820">
    <property type="entry name" value="alpha/beta hydrolase"/>
    <property type="match status" value="1"/>
</dbReference>
<feature type="domain" description="Serine aminopeptidase S33" evidence="2">
    <location>
        <begin position="88"/>
        <end position="178"/>
    </location>
</feature>
<gene>
    <name evidence="3" type="ORF">QMA06_06530</name>
</gene>